<protein>
    <submittedName>
        <fullName evidence="1">Uncharacterized protein</fullName>
    </submittedName>
</protein>
<name>A0ACC0M1Y6_RHOML</name>
<proteinExistence type="predicted"/>
<evidence type="ECO:0000313" key="2">
    <source>
        <dbReference type="Proteomes" id="UP001062846"/>
    </source>
</evidence>
<organism evidence="1 2">
    <name type="scientific">Rhododendron molle</name>
    <name type="common">Chinese azalea</name>
    <name type="synonym">Azalea mollis</name>
    <dbReference type="NCBI Taxonomy" id="49168"/>
    <lineage>
        <taxon>Eukaryota</taxon>
        <taxon>Viridiplantae</taxon>
        <taxon>Streptophyta</taxon>
        <taxon>Embryophyta</taxon>
        <taxon>Tracheophyta</taxon>
        <taxon>Spermatophyta</taxon>
        <taxon>Magnoliopsida</taxon>
        <taxon>eudicotyledons</taxon>
        <taxon>Gunneridae</taxon>
        <taxon>Pentapetalae</taxon>
        <taxon>asterids</taxon>
        <taxon>Ericales</taxon>
        <taxon>Ericaceae</taxon>
        <taxon>Ericoideae</taxon>
        <taxon>Rhodoreae</taxon>
        <taxon>Rhododendron</taxon>
    </lineage>
</organism>
<accession>A0ACC0M1Y6</accession>
<keyword evidence="2" id="KW-1185">Reference proteome</keyword>
<reference evidence="1" key="1">
    <citation type="submission" date="2022-02" db="EMBL/GenBank/DDBJ databases">
        <title>Plant Genome Project.</title>
        <authorList>
            <person name="Zhang R.-G."/>
        </authorList>
    </citation>
    <scope>NUCLEOTIDE SEQUENCE</scope>
    <source>
        <strain evidence="1">AT1</strain>
    </source>
</reference>
<sequence>MRVQEDTSFPEFQFLRKANSVSVSSVEIEENEVVASKASLVKGDDAYGADSTHRRGTDRIFEAHENLNNQLTGIAYAESPMEASDKGLEIVEDIQDSQNSLRAAQVEGINLLVDLNQKEGASRCITQSFEEYRQRREAYHGEDYVISSGE</sequence>
<dbReference type="Proteomes" id="UP001062846">
    <property type="component" value="Chromosome 10"/>
</dbReference>
<dbReference type="EMBL" id="CM046397">
    <property type="protein sequence ID" value="KAI8534617.1"/>
    <property type="molecule type" value="Genomic_DNA"/>
</dbReference>
<gene>
    <name evidence="1" type="ORF">RHMOL_Rhmol10G0104100</name>
</gene>
<comment type="caution">
    <text evidence="1">The sequence shown here is derived from an EMBL/GenBank/DDBJ whole genome shotgun (WGS) entry which is preliminary data.</text>
</comment>
<evidence type="ECO:0000313" key="1">
    <source>
        <dbReference type="EMBL" id="KAI8534617.1"/>
    </source>
</evidence>